<dbReference type="AlphaFoldDB" id="A0A377QYK7"/>
<dbReference type="OrthoDB" id="8613981at2"/>
<accession>A0A377QYK7</accession>
<feature type="transmembrane region" description="Helical" evidence="1">
    <location>
        <begin position="30"/>
        <end position="49"/>
    </location>
</feature>
<protein>
    <submittedName>
        <fullName evidence="2">Uncharacterized protein</fullName>
    </submittedName>
</protein>
<sequence length="244" mass="24950">MAKLSGSLFKKNTPFDQTSAAKKAARPGSAAASAALLCGILAFAVLPVLNIAGLSGLLPGLGVPAYVLPAVFAVLAVVLGFKGQGGAALAGLILGFACLLLAGVCAAVTQYAPQFNHIVQPVYKLAGLEEPVAVSPVTGNPAPQIEQKPAPAADSPADALVAAQNFVAGQVSEGVELNRITEALILNENQRKHWENVSILQGTITAVPVEGEQTMVLLPLQEEKTITWVCSGTVPPAVQSLCGQ</sequence>
<evidence type="ECO:0000313" key="3">
    <source>
        <dbReference type="Proteomes" id="UP000254293"/>
    </source>
</evidence>
<feature type="transmembrane region" description="Helical" evidence="1">
    <location>
        <begin position="61"/>
        <end position="81"/>
    </location>
</feature>
<keyword evidence="1" id="KW-0472">Membrane</keyword>
<feature type="transmembrane region" description="Helical" evidence="1">
    <location>
        <begin position="88"/>
        <end position="112"/>
    </location>
</feature>
<dbReference type="RefSeq" id="WP_115307609.1">
    <property type="nucleotide sequence ID" value="NZ_UGJJ01000001.1"/>
</dbReference>
<keyword evidence="1" id="KW-0812">Transmembrane</keyword>
<gene>
    <name evidence="2" type="ORF">NCTC13336_00525</name>
</gene>
<dbReference type="EMBL" id="UGJJ01000001">
    <property type="protein sequence ID" value="STR00323.1"/>
    <property type="molecule type" value="Genomic_DNA"/>
</dbReference>
<dbReference type="Proteomes" id="UP000254293">
    <property type="component" value="Unassembled WGS sequence"/>
</dbReference>
<proteinExistence type="predicted"/>
<evidence type="ECO:0000256" key="1">
    <source>
        <dbReference type="SAM" id="Phobius"/>
    </source>
</evidence>
<evidence type="ECO:0000313" key="2">
    <source>
        <dbReference type="EMBL" id="STR00323.1"/>
    </source>
</evidence>
<reference evidence="2 3" key="1">
    <citation type="submission" date="2018-06" db="EMBL/GenBank/DDBJ databases">
        <authorList>
            <consortium name="Pathogen Informatics"/>
            <person name="Doyle S."/>
        </authorList>
    </citation>
    <scope>NUCLEOTIDE SEQUENCE [LARGE SCALE GENOMIC DNA]</scope>
    <source>
        <strain evidence="2 3">NCTC13336</strain>
    </source>
</reference>
<name>A0A377QYK7_9NEIS</name>
<organism evidence="2 3">
    <name type="scientific">Kingella potus</name>
    <dbReference type="NCBI Taxonomy" id="265175"/>
    <lineage>
        <taxon>Bacteria</taxon>
        <taxon>Pseudomonadati</taxon>
        <taxon>Pseudomonadota</taxon>
        <taxon>Betaproteobacteria</taxon>
        <taxon>Neisseriales</taxon>
        <taxon>Neisseriaceae</taxon>
        <taxon>Kingella</taxon>
    </lineage>
</organism>
<keyword evidence="3" id="KW-1185">Reference proteome</keyword>
<keyword evidence="1" id="KW-1133">Transmembrane helix</keyword>